<dbReference type="PANTHER" id="PTHR10585">
    <property type="entry name" value="ER LUMEN PROTEIN RETAINING RECEPTOR"/>
    <property type="match status" value="1"/>
</dbReference>
<keyword evidence="14" id="KW-1185">Reference proteome</keyword>
<keyword evidence="4 11" id="KW-0812">Transmembrane</keyword>
<dbReference type="Pfam" id="PF00856">
    <property type="entry name" value="SET"/>
    <property type="match status" value="1"/>
</dbReference>
<evidence type="ECO:0000256" key="11">
    <source>
        <dbReference type="RuleBase" id="RU000634"/>
    </source>
</evidence>
<keyword evidence="9 11" id="KW-0472">Membrane</keyword>
<evidence type="ECO:0000256" key="3">
    <source>
        <dbReference type="ARBA" id="ARBA00022448"/>
    </source>
</evidence>
<evidence type="ECO:0000256" key="2">
    <source>
        <dbReference type="ARBA" id="ARBA00010120"/>
    </source>
</evidence>
<evidence type="ECO:0000256" key="8">
    <source>
        <dbReference type="ARBA" id="ARBA00022989"/>
    </source>
</evidence>
<dbReference type="InterPro" id="IPR000133">
    <property type="entry name" value="ER_ret_rcpt"/>
</dbReference>
<name>A0ABQ0LDF3_MYCCL</name>
<feature type="transmembrane region" description="Helical" evidence="11">
    <location>
        <begin position="513"/>
        <end position="531"/>
    </location>
</feature>
<evidence type="ECO:0000256" key="6">
    <source>
        <dbReference type="ARBA" id="ARBA00022892"/>
    </source>
</evidence>
<feature type="transmembrane region" description="Helical" evidence="11">
    <location>
        <begin position="613"/>
        <end position="633"/>
    </location>
</feature>
<keyword evidence="5 11" id="KW-0256">Endoplasmic reticulum</keyword>
<comment type="caution">
    <text evidence="11">Lacks conserved residue(s) required for the propagation of feature annotation.</text>
</comment>
<evidence type="ECO:0000259" key="12">
    <source>
        <dbReference type="Pfam" id="PF00856"/>
    </source>
</evidence>
<evidence type="ECO:0000313" key="14">
    <source>
        <dbReference type="Proteomes" id="UP000815677"/>
    </source>
</evidence>
<feature type="transmembrane region" description="Helical" evidence="11">
    <location>
        <begin position="552"/>
        <end position="570"/>
    </location>
</feature>
<keyword evidence="3 11" id="KW-0813">Transport</keyword>
<keyword evidence="7 11" id="KW-0653">Protein transport</keyword>
<feature type="domain" description="SET" evidence="12">
    <location>
        <begin position="97"/>
        <end position="237"/>
    </location>
</feature>
<dbReference type="Pfam" id="PF00810">
    <property type="entry name" value="ER_lumen_recept"/>
    <property type="match status" value="1"/>
</dbReference>
<evidence type="ECO:0000256" key="5">
    <source>
        <dbReference type="ARBA" id="ARBA00022824"/>
    </source>
</evidence>
<comment type="subcellular location">
    <subcellularLocation>
        <location evidence="1 11">Endoplasmic reticulum membrane</location>
        <topology evidence="1 11">Multi-pass membrane protein</topology>
    </subcellularLocation>
</comment>
<evidence type="ECO:0000256" key="1">
    <source>
        <dbReference type="ARBA" id="ARBA00004477"/>
    </source>
</evidence>
<keyword evidence="8 11" id="KW-1133">Transmembrane helix</keyword>
<dbReference type="PRINTS" id="PR00660">
    <property type="entry name" value="ERLUMENR"/>
</dbReference>
<dbReference type="Gene3D" id="2.170.270.10">
    <property type="entry name" value="SET domain"/>
    <property type="match status" value="1"/>
</dbReference>
<dbReference type="EMBL" id="DF845271">
    <property type="protein sequence ID" value="GAT49081.1"/>
    <property type="molecule type" value="Genomic_DNA"/>
</dbReference>
<organism evidence="13 14">
    <name type="scientific">Mycena chlorophos</name>
    <name type="common">Agaric fungus</name>
    <name type="synonym">Agaricus chlorophos</name>
    <dbReference type="NCBI Taxonomy" id="658473"/>
    <lineage>
        <taxon>Eukaryota</taxon>
        <taxon>Fungi</taxon>
        <taxon>Dikarya</taxon>
        <taxon>Basidiomycota</taxon>
        <taxon>Agaricomycotina</taxon>
        <taxon>Agaricomycetes</taxon>
        <taxon>Agaricomycetidae</taxon>
        <taxon>Agaricales</taxon>
        <taxon>Marasmiineae</taxon>
        <taxon>Mycenaceae</taxon>
        <taxon>Mycena</taxon>
    </lineage>
</organism>
<protein>
    <recommendedName>
        <fullName evidence="11">ER lumen protein-retaining receptor</fullName>
    </recommendedName>
</protein>
<dbReference type="PROSITE" id="PS00952">
    <property type="entry name" value="ER_LUMEN_RECEPTOR_2"/>
    <property type="match status" value="1"/>
</dbReference>
<keyword evidence="6" id="KW-0931">ER-Golgi transport</keyword>
<proteinExistence type="inferred from homology"/>
<dbReference type="Proteomes" id="UP000815677">
    <property type="component" value="Unassembled WGS sequence"/>
</dbReference>
<dbReference type="InterPro" id="IPR001214">
    <property type="entry name" value="SET_dom"/>
</dbReference>
<evidence type="ECO:0000256" key="9">
    <source>
        <dbReference type="ARBA" id="ARBA00023136"/>
    </source>
</evidence>
<evidence type="ECO:0000256" key="7">
    <source>
        <dbReference type="ARBA" id="ARBA00022927"/>
    </source>
</evidence>
<accession>A0ABQ0LDF3</accession>
<sequence length="646" mass="73324">MRPPIGKIEKVEVPKGFENQLEMKTRDYNDLTFDARMTHICTTLPPVELTPNEPHTECFFVQGTKEIFLQKTPGFPQPLPSPPASPAFRLADIPGKGKGLIATRSLKQGDVILVERPLMITTAGVPVKYAETFTQAQIAQHSLNEFERYVAIVVDRMEESRRKAFFALQNSHTEDGSGPIVGRTRTNGLGLANLQPGAGGLASMYSAICDHISRLNHSCSPNTQPKFNRAMFAFELYACTCTACTEPTEESDARRQAITSFLPTLQAWTTNPTLADDWLINKCLEQIERVEKEGMQYSEYYCLAVVSIMDSYIALGDAKRASEWAARVKSLMWSEHYVAVDDLLDAKSPAYKKHGMWRMRKDDTPQGDAGKIMKMMAELAGPEGSKALGGGQEMYVFPEDMQSPRVRAILEKYFPLEELRKMMPKEEVDRYVAAEMSRAAHPVISTWFYLLAMNIFRLLGDLSHLASIFILLHKIQTTRSCRGISFKTQALYAGVFVARYLDLLFRWVSVYNFVMKLFFIGSSCYILYLMRYRFRPTHDPSIDTFRIDISEILWSFSIFLESVAILPQLFMLQRTGEAETITTHYLAALGAYRALYIPNWIYRYFSDNVVDPIAVTAGLVQTGLYIDFFYVYFTKVLQGQKFELPA</sequence>
<evidence type="ECO:0000256" key="10">
    <source>
        <dbReference type="ARBA" id="ARBA00023170"/>
    </source>
</evidence>
<evidence type="ECO:0000256" key="4">
    <source>
        <dbReference type="ARBA" id="ARBA00022692"/>
    </source>
</evidence>
<comment type="similarity">
    <text evidence="2 11">Belongs to the ERD2 family.</text>
</comment>
<evidence type="ECO:0000313" key="13">
    <source>
        <dbReference type="EMBL" id="GAT49081.1"/>
    </source>
</evidence>
<gene>
    <name evidence="13" type="ORF">MCHLO_06442</name>
</gene>
<dbReference type="SUPFAM" id="SSF82199">
    <property type="entry name" value="SET domain"/>
    <property type="match status" value="1"/>
</dbReference>
<keyword evidence="10 11" id="KW-0675">Receptor</keyword>
<reference evidence="13" key="1">
    <citation type="submission" date="2014-09" db="EMBL/GenBank/DDBJ databases">
        <title>Genome sequence of the luminous mushroom Mycena chlorophos for searching fungal bioluminescence genes.</title>
        <authorList>
            <person name="Tanaka Y."/>
            <person name="Kasuga D."/>
            <person name="Oba Y."/>
            <person name="Hase S."/>
            <person name="Sato K."/>
            <person name="Oba Y."/>
            <person name="Sakakibara Y."/>
        </authorList>
    </citation>
    <scope>NUCLEOTIDE SEQUENCE</scope>
</reference>
<dbReference type="InterPro" id="IPR046341">
    <property type="entry name" value="SET_dom_sf"/>
</dbReference>